<dbReference type="CDD" id="cd05826">
    <property type="entry name" value="Sortase_B"/>
    <property type="match status" value="1"/>
</dbReference>
<gene>
    <name evidence="2" type="primary">srtB</name>
    <name evidence="2" type="ORF">NK118_08390</name>
</gene>
<comment type="caution">
    <text evidence="2">The sequence shown here is derived from an EMBL/GenBank/DDBJ whole genome shotgun (WGS) entry which is preliminary data.</text>
</comment>
<dbReference type="SUPFAM" id="SSF63817">
    <property type="entry name" value="Sortase"/>
    <property type="match status" value="1"/>
</dbReference>
<sequence>MMRWKELKFLVILFLVMAFVFFYFAAKEQEPYSEAKKHTDSLKSLYVVEDKEEENPEVMSPPRWIDFASLQAINPEIVAWIHIQGTTIDYPVLRSEDSEFYLYHDYQKEVSTIGSIFMDSGNQADFSSRHTILYGHNMTTTQMFSELANYEDEGYLLGRNIIELYLPHYYCKYEIISAYETSTDSEDFQIQFESGEEYIDWIKDRVLSDRAGEKVLTLSTCTNAGGVKERFVVHSRLIEEMGIGNRGF</sequence>
<evidence type="ECO:0000313" key="3">
    <source>
        <dbReference type="Proteomes" id="UP001523565"/>
    </source>
</evidence>
<evidence type="ECO:0000313" key="2">
    <source>
        <dbReference type="EMBL" id="MCP1110267.1"/>
    </source>
</evidence>
<reference evidence="2 3" key="1">
    <citation type="journal article" date="2022" name="Genome Biol. Evol.">
        <title>Host diet, physiology and behaviors set the stage for Lachnospiraceae cladogenesis.</title>
        <authorList>
            <person name="Vera-Ponce De Leon A."/>
            <person name="Schneider M."/>
            <person name="Jahnes B.C."/>
            <person name="Sadowski V."/>
            <person name="Camuy-Velez L.A."/>
            <person name="Duan J."/>
            <person name="Sabree Z.L."/>
        </authorList>
    </citation>
    <scope>NUCLEOTIDE SEQUENCE [LARGE SCALE GENOMIC DNA]</scope>
    <source>
        <strain evidence="2 3">PAL227</strain>
    </source>
</reference>
<accession>A0ABT1ELW5</accession>
<dbReference type="InterPro" id="IPR023365">
    <property type="entry name" value="Sortase_dom-sf"/>
</dbReference>
<dbReference type="Proteomes" id="UP001523565">
    <property type="component" value="Unassembled WGS sequence"/>
</dbReference>
<dbReference type="GO" id="GO:0016787">
    <property type="term" value="F:hydrolase activity"/>
    <property type="evidence" value="ECO:0007669"/>
    <property type="project" value="UniProtKB-KW"/>
</dbReference>
<protein>
    <submittedName>
        <fullName evidence="2">Class B sortase</fullName>
        <ecNumber evidence="2">3.4.22.71</ecNumber>
    </submittedName>
</protein>
<proteinExistence type="predicted"/>
<dbReference type="RefSeq" id="WP_262069148.1">
    <property type="nucleotide sequence ID" value="NZ_JAMXOC010000011.1"/>
</dbReference>
<name>A0ABT1ELW5_9FIRM</name>
<dbReference type="EC" id="3.4.22.71" evidence="2"/>
<dbReference type="InterPro" id="IPR009835">
    <property type="entry name" value="SrtB"/>
</dbReference>
<keyword evidence="3" id="KW-1185">Reference proteome</keyword>
<organism evidence="2 3">
    <name type="scientific">Ohessyouella blattaphilus</name>
    <dbReference type="NCBI Taxonomy" id="2949333"/>
    <lineage>
        <taxon>Bacteria</taxon>
        <taxon>Bacillati</taxon>
        <taxon>Bacillota</taxon>
        <taxon>Clostridia</taxon>
        <taxon>Lachnospirales</taxon>
        <taxon>Lachnospiraceae</taxon>
        <taxon>Ohessyouella</taxon>
    </lineage>
</organism>
<evidence type="ECO:0000256" key="1">
    <source>
        <dbReference type="ARBA" id="ARBA00022801"/>
    </source>
</evidence>
<dbReference type="EMBL" id="JAMZFV010000011">
    <property type="protein sequence ID" value="MCP1110267.1"/>
    <property type="molecule type" value="Genomic_DNA"/>
</dbReference>
<dbReference type="NCBIfam" id="TIGR03064">
    <property type="entry name" value="sortase_srtB"/>
    <property type="match status" value="1"/>
</dbReference>
<dbReference type="Gene3D" id="2.40.260.10">
    <property type="entry name" value="Sortase"/>
    <property type="match status" value="1"/>
</dbReference>
<keyword evidence="1 2" id="KW-0378">Hydrolase</keyword>
<dbReference type="InterPro" id="IPR005754">
    <property type="entry name" value="Sortase"/>
</dbReference>
<dbReference type="Pfam" id="PF04203">
    <property type="entry name" value="Sortase"/>
    <property type="match status" value="1"/>
</dbReference>